<evidence type="ECO:0000256" key="1">
    <source>
        <dbReference type="ARBA" id="ARBA00008072"/>
    </source>
</evidence>
<dbReference type="SMART" id="SM00829">
    <property type="entry name" value="PKS_ER"/>
    <property type="match status" value="1"/>
</dbReference>
<dbReference type="Gene3D" id="3.40.50.720">
    <property type="entry name" value="NAD(P)-binding Rossmann-like Domain"/>
    <property type="match status" value="1"/>
</dbReference>
<sequence length="318" mass="34217">MSTHAAVVMVAVRGALQVIQVPTIKPTADEVLVRVEWTASTPLDLHQNDSGLMVKHPQVMGDGVAGTVVELGPDVKKLKLGDKVFGFGWREQKEKAHQELATMPEYLLGKIPANVTPQEAVTLPNNFVTVFHALTADLSLPLPWPRPSTAPEHADTPILIWGGASSVGQFALQILRYYGYTSLLATASPKHHSFLKSLGAREVFDYREDDTPARILAAAGENGIPFILDCIGSQHGSLLPLSKIAAAGSKLAVLLPVIVKDASEAEAPEYAMDVGASAPWADGVDARGVQTHFYLDNELFKEKLQSEIMPTLLGEGFV</sequence>
<gene>
    <name evidence="4" type="primary">mlcG</name>
    <name evidence="4" type="ORF">LSUE1_G005324</name>
</gene>
<dbReference type="AlphaFoldDB" id="A0A8T9C151"/>
<evidence type="ECO:0000256" key="2">
    <source>
        <dbReference type="ARBA" id="ARBA00023002"/>
    </source>
</evidence>
<comment type="similarity">
    <text evidence="1">Belongs to the zinc-containing alcohol dehydrogenase family.</text>
</comment>
<dbReference type="SUPFAM" id="SSF50129">
    <property type="entry name" value="GroES-like"/>
    <property type="match status" value="1"/>
</dbReference>
<dbReference type="OrthoDB" id="9992527at2759"/>
<dbReference type="PANTHER" id="PTHR45348:SF3">
    <property type="entry name" value="ENOYL REDUCTASE (ER) DOMAIN-CONTAINING PROTEIN"/>
    <property type="match status" value="1"/>
</dbReference>
<dbReference type="InterPro" id="IPR011032">
    <property type="entry name" value="GroES-like_sf"/>
</dbReference>
<dbReference type="InterPro" id="IPR013154">
    <property type="entry name" value="ADH-like_N"/>
</dbReference>
<dbReference type="SUPFAM" id="SSF51735">
    <property type="entry name" value="NAD(P)-binding Rossmann-fold domains"/>
    <property type="match status" value="1"/>
</dbReference>
<dbReference type="EMBL" id="QGMK01000954">
    <property type="protein sequence ID" value="TVY75771.1"/>
    <property type="molecule type" value="Genomic_DNA"/>
</dbReference>
<reference evidence="4 5" key="1">
    <citation type="submission" date="2018-05" db="EMBL/GenBank/DDBJ databases">
        <title>Genome sequencing and assembly of the regulated plant pathogen Lachnellula willkommii and related sister species for the development of diagnostic species identification markers.</title>
        <authorList>
            <person name="Giroux E."/>
            <person name="Bilodeau G."/>
        </authorList>
    </citation>
    <scope>NUCLEOTIDE SEQUENCE [LARGE SCALE GENOMIC DNA]</scope>
    <source>
        <strain evidence="4 5">CBS 268.59</strain>
    </source>
</reference>
<accession>A0A8T9C151</accession>
<keyword evidence="2" id="KW-0560">Oxidoreductase</keyword>
<name>A0A8T9C151_9HELO</name>
<dbReference type="InterPro" id="IPR020843">
    <property type="entry name" value="ER"/>
</dbReference>
<protein>
    <submittedName>
        <fullName evidence="4">Deshydrogenase mlcG</fullName>
    </submittedName>
</protein>
<evidence type="ECO:0000259" key="3">
    <source>
        <dbReference type="SMART" id="SM00829"/>
    </source>
</evidence>
<comment type="caution">
    <text evidence="4">The sequence shown here is derived from an EMBL/GenBank/DDBJ whole genome shotgun (WGS) entry which is preliminary data.</text>
</comment>
<evidence type="ECO:0000313" key="4">
    <source>
        <dbReference type="EMBL" id="TVY75771.1"/>
    </source>
</evidence>
<dbReference type="PANTHER" id="PTHR45348">
    <property type="entry name" value="HYPOTHETICAL OXIDOREDUCTASE (EUROFUNG)"/>
    <property type="match status" value="1"/>
</dbReference>
<dbReference type="Pfam" id="PF00107">
    <property type="entry name" value="ADH_zinc_N"/>
    <property type="match status" value="1"/>
</dbReference>
<organism evidence="4 5">
    <name type="scientific">Lachnellula suecica</name>
    <dbReference type="NCBI Taxonomy" id="602035"/>
    <lineage>
        <taxon>Eukaryota</taxon>
        <taxon>Fungi</taxon>
        <taxon>Dikarya</taxon>
        <taxon>Ascomycota</taxon>
        <taxon>Pezizomycotina</taxon>
        <taxon>Leotiomycetes</taxon>
        <taxon>Helotiales</taxon>
        <taxon>Lachnaceae</taxon>
        <taxon>Lachnellula</taxon>
    </lineage>
</organism>
<dbReference type="Pfam" id="PF08240">
    <property type="entry name" value="ADH_N"/>
    <property type="match status" value="1"/>
</dbReference>
<dbReference type="Proteomes" id="UP000469558">
    <property type="component" value="Unassembled WGS sequence"/>
</dbReference>
<evidence type="ECO:0000313" key="5">
    <source>
        <dbReference type="Proteomes" id="UP000469558"/>
    </source>
</evidence>
<keyword evidence="5" id="KW-1185">Reference proteome</keyword>
<dbReference type="InterPro" id="IPR036291">
    <property type="entry name" value="NAD(P)-bd_dom_sf"/>
</dbReference>
<feature type="domain" description="Enoyl reductase (ER)" evidence="3">
    <location>
        <begin position="14"/>
        <end position="267"/>
    </location>
</feature>
<dbReference type="InterPro" id="IPR047122">
    <property type="entry name" value="Trans-enoyl_RdTase-like"/>
</dbReference>
<dbReference type="CDD" id="cd08249">
    <property type="entry name" value="enoyl_reductase_like"/>
    <property type="match status" value="1"/>
</dbReference>
<feature type="non-terminal residue" evidence="4">
    <location>
        <position position="1"/>
    </location>
</feature>
<dbReference type="GO" id="GO:0016651">
    <property type="term" value="F:oxidoreductase activity, acting on NAD(P)H"/>
    <property type="evidence" value="ECO:0007669"/>
    <property type="project" value="InterPro"/>
</dbReference>
<dbReference type="InterPro" id="IPR013149">
    <property type="entry name" value="ADH-like_C"/>
</dbReference>
<proteinExistence type="inferred from homology"/>
<dbReference type="Gene3D" id="3.90.180.10">
    <property type="entry name" value="Medium-chain alcohol dehydrogenases, catalytic domain"/>
    <property type="match status" value="1"/>
</dbReference>